<gene>
    <name evidence="11" type="ORF">BOLC4T25744H</name>
</gene>
<evidence type="ECO:0000313" key="11">
    <source>
        <dbReference type="EMBL" id="VDD10625.1"/>
    </source>
</evidence>
<dbReference type="AlphaFoldDB" id="A0A3P6CJI7"/>
<protein>
    <recommendedName>
        <fullName evidence="2">histidine--tRNA ligase</fullName>
        <ecNumber evidence="2">6.1.1.21</ecNumber>
    </recommendedName>
    <alternativeName>
        <fullName evidence="8">Histidyl-tRNA synthetase</fullName>
    </alternativeName>
</protein>
<evidence type="ECO:0000256" key="8">
    <source>
        <dbReference type="ARBA" id="ARBA00030619"/>
    </source>
</evidence>
<dbReference type="GO" id="GO:0004821">
    <property type="term" value="F:histidine-tRNA ligase activity"/>
    <property type="evidence" value="ECO:0007669"/>
    <property type="project" value="UniProtKB-EC"/>
</dbReference>
<keyword evidence="6" id="KW-0648">Protein biosynthesis</keyword>
<evidence type="ECO:0000256" key="1">
    <source>
        <dbReference type="ARBA" id="ARBA00008226"/>
    </source>
</evidence>
<evidence type="ECO:0000256" key="6">
    <source>
        <dbReference type="ARBA" id="ARBA00022917"/>
    </source>
</evidence>
<dbReference type="InterPro" id="IPR004516">
    <property type="entry name" value="HisRS/HisZ"/>
</dbReference>
<evidence type="ECO:0000256" key="4">
    <source>
        <dbReference type="ARBA" id="ARBA00022741"/>
    </source>
</evidence>
<dbReference type="PIRSF" id="PIRSF001549">
    <property type="entry name" value="His-tRNA_synth"/>
    <property type="match status" value="1"/>
</dbReference>
<dbReference type="PANTHER" id="PTHR43707:SF1">
    <property type="entry name" value="HISTIDINE--TRNA LIGASE, MITOCHONDRIAL-RELATED"/>
    <property type="match status" value="1"/>
</dbReference>
<dbReference type="EC" id="6.1.1.21" evidence="2"/>
<keyword evidence="3" id="KW-0436">Ligase</keyword>
<comment type="similarity">
    <text evidence="1">Belongs to the class-II aminoacyl-tRNA synthetase family.</text>
</comment>
<evidence type="ECO:0000256" key="3">
    <source>
        <dbReference type="ARBA" id="ARBA00022598"/>
    </source>
</evidence>
<keyword evidence="7" id="KW-0030">Aminoacyl-tRNA synthetase</keyword>
<dbReference type="InterPro" id="IPR036621">
    <property type="entry name" value="Anticodon-bd_dom_sf"/>
</dbReference>
<sequence>MAWVSDPSCESKSYEIMTEEGDESTTSGIWIIIGLPPYVLQELLRKYGVPENLFGRVCVIIDKIEKKPTDEIKKELGFTGISDDAIEQLLQVVVTEQMHSWARCSTRARPDAHVFGGAGEAVADLKQLFSLAEKFGYSEDLIDDVILLNEKDLLPELGQEVENIVCALDKDIQGAAATVATVLRIKGQTVDLELESKPLKWVFKRAARINARRLVLVEKTEWEDGSIGSPSSLTWYQSLIHAVQPDPHRSGPNLAHRSGPNLAHRSLPEHSEIDAQITIISRGRIRHKLNTVSVKVLSSGDRFQVKLNDLD</sequence>
<dbReference type="SUPFAM" id="SSF52954">
    <property type="entry name" value="Class II aaRS ABD-related"/>
    <property type="match status" value="1"/>
</dbReference>
<dbReference type="PANTHER" id="PTHR43707">
    <property type="entry name" value="HISTIDYL-TRNA SYNTHETASE"/>
    <property type="match status" value="1"/>
</dbReference>
<keyword evidence="4" id="KW-0547">Nucleotide-binding</keyword>
<dbReference type="Gene3D" id="3.40.50.800">
    <property type="entry name" value="Anticodon-binding domain"/>
    <property type="match status" value="1"/>
</dbReference>
<dbReference type="Gene3D" id="3.30.930.10">
    <property type="entry name" value="Bira Bifunctional Protein, Domain 2"/>
    <property type="match status" value="1"/>
</dbReference>
<keyword evidence="5" id="KW-0067">ATP-binding</keyword>
<organism evidence="11">
    <name type="scientific">Brassica oleracea</name>
    <name type="common">Wild cabbage</name>
    <dbReference type="NCBI Taxonomy" id="3712"/>
    <lineage>
        <taxon>Eukaryota</taxon>
        <taxon>Viridiplantae</taxon>
        <taxon>Streptophyta</taxon>
        <taxon>Embryophyta</taxon>
        <taxon>Tracheophyta</taxon>
        <taxon>Spermatophyta</taxon>
        <taxon>Magnoliopsida</taxon>
        <taxon>eudicotyledons</taxon>
        <taxon>Gunneridae</taxon>
        <taxon>Pentapetalae</taxon>
        <taxon>rosids</taxon>
        <taxon>malvids</taxon>
        <taxon>Brassicales</taxon>
        <taxon>Brassicaceae</taxon>
        <taxon>Brassiceae</taxon>
        <taxon>Brassica</taxon>
    </lineage>
</organism>
<proteinExistence type="inferred from homology"/>
<dbReference type="GO" id="GO:0006427">
    <property type="term" value="P:histidyl-tRNA aminoacylation"/>
    <property type="evidence" value="ECO:0007669"/>
    <property type="project" value="TreeGrafter"/>
</dbReference>
<dbReference type="InterPro" id="IPR045864">
    <property type="entry name" value="aa-tRNA-synth_II/BPL/LPL"/>
</dbReference>
<evidence type="ECO:0000256" key="5">
    <source>
        <dbReference type="ARBA" id="ARBA00022840"/>
    </source>
</evidence>
<feature type="region of interest" description="Disordered" evidence="10">
    <location>
        <begin position="246"/>
        <end position="265"/>
    </location>
</feature>
<reference evidence="11" key="1">
    <citation type="submission" date="2018-11" db="EMBL/GenBank/DDBJ databases">
        <authorList>
            <consortium name="Genoscope - CEA"/>
            <person name="William W."/>
        </authorList>
    </citation>
    <scope>NUCLEOTIDE SEQUENCE</scope>
</reference>
<dbReference type="GO" id="GO:0005524">
    <property type="term" value="F:ATP binding"/>
    <property type="evidence" value="ECO:0007669"/>
    <property type="project" value="UniProtKB-KW"/>
</dbReference>
<name>A0A3P6CJI7_BRAOL</name>
<comment type="catalytic activity">
    <reaction evidence="9">
        <text>tRNA(His) + L-histidine + ATP = L-histidyl-tRNA(His) + AMP + diphosphate + H(+)</text>
        <dbReference type="Rhea" id="RHEA:17313"/>
        <dbReference type="Rhea" id="RHEA-COMP:9665"/>
        <dbReference type="Rhea" id="RHEA-COMP:9689"/>
        <dbReference type="ChEBI" id="CHEBI:15378"/>
        <dbReference type="ChEBI" id="CHEBI:30616"/>
        <dbReference type="ChEBI" id="CHEBI:33019"/>
        <dbReference type="ChEBI" id="CHEBI:57595"/>
        <dbReference type="ChEBI" id="CHEBI:78442"/>
        <dbReference type="ChEBI" id="CHEBI:78527"/>
        <dbReference type="ChEBI" id="CHEBI:456215"/>
        <dbReference type="EC" id="6.1.1.21"/>
    </reaction>
</comment>
<evidence type="ECO:0000256" key="9">
    <source>
        <dbReference type="ARBA" id="ARBA00047639"/>
    </source>
</evidence>
<evidence type="ECO:0000256" key="7">
    <source>
        <dbReference type="ARBA" id="ARBA00023146"/>
    </source>
</evidence>
<dbReference type="GO" id="GO:0005737">
    <property type="term" value="C:cytoplasm"/>
    <property type="evidence" value="ECO:0007669"/>
    <property type="project" value="InterPro"/>
</dbReference>
<accession>A0A3P6CJI7</accession>
<evidence type="ECO:0000256" key="10">
    <source>
        <dbReference type="SAM" id="MobiDB-lite"/>
    </source>
</evidence>
<evidence type="ECO:0000256" key="2">
    <source>
        <dbReference type="ARBA" id="ARBA00012815"/>
    </source>
</evidence>
<dbReference type="FunFam" id="3.40.50.800:FF:000017">
    <property type="entry name" value="Histidine--tRNA ligase chloroplastic/mitochondrial"/>
    <property type="match status" value="1"/>
</dbReference>
<dbReference type="EMBL" id="LR031873">
    <property type="protein sequence ID" value="VDD10625.1"/>
    <property type="molecule type" value="Genomic_DNA"/>
</dbReference>